<gene>
    <name evidence="2" type="ORF">FEF34_00730</name>
</gene>
<dbReference type="Proteomes" id="UP000305921">
    <property type="component" value="Unassembled WGS sequence"/>
</dbReference>
<evidence type="ECO:0000313" key="2">
    <source>
        <dbReference type="EMBL" id="TLQ41994.1"/>
    </source>
</evidence>
<evidence type="ECO:0000256" key="1">
    <source>
        <dbReference type="SAM" id="MobiDB-lite"/>
    </source>
</evidence>
<dbReference type="EMBL" id="VAWE01000001">
    <property type="protein sequence ID" value="TLQ41994.1"/>
    <property type="molecule type" value="Genomic_DNA"/>
</dbReference>
<feature type="compositionally biased region" description="Gly residues" evidence="1">
    <location>
        <begin position="73"/>
        <end position="83"/>
    </location>
</feature>
<dbReference type="RefSeq" id="WP_138051405.1">
    <property type="nucleotide sequence ID" value="NZ_VAWE01000001.1"/>
</dbReference>
<reference evidence="2 3" key="1">
    <citation type="submission" date="2019-05" db="EMBL/GenBank/DDBJ databases">
        <title>Streptomyces marianii sp. nov., a novel marine actinomycete from southern coast of India.</title>
        <authorList>
            <person name="Iniyan A.M."/>
            <person name="Wink J."/>
            <person name="Ramprasad E."/>
            <person name="Ramana C.V."/>
            <person name="Bunk B."/>
            <person name="Sproer C."/>
            <person name="Joseph F.-J.R.S."/>
            <person name="Vincent S.G.P."/>
        </authorList>
    </citation>
    <scope>NUCLEOTIDE SEQUENCE [LARGE SCALE GENOMIC DNA]</scope>
    <source>
        <strain evidence="2 3">ICN19</strain>
    </source>
</reference>
<sequence length="83" mass="9024">MQPRLQLIEAAVVEVGRSGQRDERRPRRFGLRREPAAADDRDPPSGGDEVAGELQDRPDVTGERGRGEHDGYGCHGEGFLGVG</sequence>
<feature type="region of interest" description="Disordered" evidence="1">
    <location>
        <begin position="15"/>
        <end position="83"/>
    </location>
</feature>
<dbReference type="AlphaFoldDB" id="A0A5R9E0Y4"/>
<name>A0A5R9E0Y4_9ACTN</name>
<organism evidence="2 3">
    <name type="scientific">Streptomyces marianii</name>
    <dbReference type="NCBI Taxonomy" id="1817406"/>
    <lineage>
        <taxon>Bacteria</taxon>
        <taxon>Bacillati</taxon>
        <taxon>Actinomycetota</taxon>
        <taxon>Actinomycetes</taxon>
        <taxon>Kitasatosporales</taxon>
        <taxon>Streptomycetaceae</taxon>
        <taxon>Streptomyces</taxon>
    </lineage>
</organism>
<feature type="compositionally biased region" description="Basic and acidic residues" evidence="1">
    <location>
        <begin position="54"/>
        <end position="72"/>
    </location>
</feature>
<protein>
    <submittedName>
        <fullName evidence="2">Uncharacterized protein</fullName>
    </submittedName>
</protein>
<evidence type="ECO:0000313" key="3">
    <source>
        <dbReference type="Proteomes" id="UP000305921"/>
    </source>
</evidence>
<accession>A0A5R9E0Y4</accession>
<feature type="compositionally biased region" description="Basic and acidic residues" evidence="1">
    <location>
        <begin position="19"/>
        <end position="43"/>
    </location>
</feature>
<comment type="caution">
    <text evidence="2">The sequence shown here is derived from an EMBL/GenBank/DDBJ whole genome shotgun (WGS) entry which is preliminary data.</text>
</comment>
<proteinExistence type="predicted"/>
<keyword evidence="3" id="KW-1185">Reference proteome</keyword>